<accession>A0AAT9GQR6</accession>
<keyword evidence="1" id="KW-1133">Transmembrane helix</keyword>
<sequence>MSQRLSKKDYALWIISILAMCFIFLAVGNFGNLTALSSASPISLAEKSLFRITYIAASGVFGIFMGSLIFLALRFREKSEIITQRKTDYTAIGLGVAIVTGIALVWFSLPYLSPNLPLVLQFNTGILLSMAMFLLFALTIVLYKEYYKE</sequence>
<organism evidence="2">
    <name type="scientific">Sulfurisphaera javensis</name>
    <dbReference type="NCBI Taxonomy" id="2049879"/>
    <lineage>
        <taxon>Archaea</taxon>
        <taxon>Thermoproteota</taxon>
        <taxon>Thermoprotei</taxon>
        <taxon>Sulfolobales</taxon>
        <taxon>Sulfolobaceae</taxon>
        <taxon>Sulfurisphaera</taxon>
    </lineage>
</organism>
<feature type="transmembrane region" description="Helical" evidence="1">
    <location>
        <begin position="119"/>
        <end position="143"/>
    </location>
</feature>
<dbReference type="AlphaFoldDB" id="A0AAT9GQR6"/>
<proteinExistence type="predicted"/>
<feature type="transmembrane region" description="Helical" evidence="1">
    <location>
        <begin position="12"/>
        <end position="32"/>
    </location>
</feature>
<reference evidence="2" key="1">
    <citation type="submission" date="2024-03" db="EMBL/GenBank/DDBJ databases">
        <title>Complete genome sequence of Sulfurisphaera javensis strain KD-1.</title>
        <authorList>
            <person name="Sakai H."/>
            <person name="Nur N."/>
            <person name="Suwanto A."/>
            <person name="Kurosawa N."/>
        </authorList>
    </citation>
    <scope>NUCLEOTIDE SEQUENCE</scope>
    <source>
        <strain evidence="2">KD-1</strain>
    </source>
</reference>
<dbReference type="GeneID" id="92353996"/>
<evidence type="ECO:0000313" key="2">
    <source>
        <dbReference type="EMBL" id="BFH73125.1"/>
    </source>
</evidence>
<name>A0AAT9GQR6_9CREN</name>
<dbReference type="EMBL" id="AP031322">
    <property type="protein sequence ID" value="BFH73125.1"/>
    <property type="molecule type" value="Genomic_DNA"/>
</dbReference>
<gene>
    <name evidence="2" type="ORF">SJAV_10690</name>
</gene>
<protein>
    <submittedName>
        <fullName evidence="2">Uncharacterized protein</fullName>
    </submittedName>
</protein>
<evidence type="ECO:0000256" key="1">
    <source>
        <dbReference type="SAM" id="Phobius"/>
    </source>
</evidence>
<feature type="transmembrane region" description="Helical" evidence="1">
    <location>
        <begin position="87"/>
        <end position="107"/>
    </location>
</feature>
<keyword evidence="1" id="KW-0472">Membrane</keyword>
<keyword evidence="1" id="KW-0812">Transmembrane</keyword>
<dbReference type="KEGG" id="sjv:SJAV_10690"/>
<dbReference type="RefSeq" id="WP_369611294.1">
    <property type="nucleotide sequence ID" value="NZ_AP031322.1"/>
</dbReference>
<feature type="transmembrane region" description="Helical" evidence="1">
    <location>
        <begin position="52"/>
        <end position="75"/>
    </location>
</feature>